<keyword evidence="2" id="KW-0812">Transmembrane</keyword>
<dbReference type="Proteomes" id="UP000886674">
    <property type="component" value="Unassembled WGS sequence"/>
</dbReference>
<name>A0A9E4TV16_9GAMM</name>
<gene>
    <name evidence="3" type="ORF">JAY77_23040</name>
</gene>
<feature type="non-terminal residue" evidence="3">
    <location>
        <position position="119"/>
    </location>
</feature>
<protein>
    <submittedName>
        <fullName evidence="3">Uncharacterized protein</fullName>
    </submittedName>
</protein>
<keyword evidence="2" id="KW-1133">Transmembrane helix</keyword>
<proteinExistence type="predicted"/>
<dbReference type="EMBL" id="JAEPCR010000184">
    <property type="protein sequence ID" value="MCG7981009.1"/>
    <property type="molecule type" value="Genomic_DNA"/>
</dbReference>
<evidence type="ECO:0000313" key="3">
    <source>
        <dbReference type="EMBL" id="MCG7981009.1"/>
    </source>
</evidence>
<evidence type="ECO:0000256" key="1">
    <source>
        <dbReference type="SAM" id="Coils"/>
    </source>
</evidence>
<organism evidence="3 4">
    <name type="scientific">Candidatus Thiodiazotropha taylori</name>
    <dbReference type="NCBI Taxonomy" id="2792791"/>
    <lineage>
        <taxon>Bacteria</taxon>
        <taxon>Pseudomonadati</taxon>
        <taxon>Pseudomonadota</taxon>
        <taxon>Gammaproteobacteria</taxon>
        <taxon>Chromatiales</taxon>
        <taxon>Sedimenticolaceae</taxon>
        <taxon>Candidatus Thiodiazotropha</taxon>
    </lineage>
</organism>
<reference evidence="3" key="1">
    <citation type="journal article" date="2021" name="Proc. Natl. Acad. Sci. U.S.A.">
        <title>Global biogeography of chemosynthetic symbionts reveals both localized and globally distributed symbiont groups. .</title>
        <authorList>
            <person name="Osvatic J.T."/>
            <person name="Wilkins L.G.E."/>
            <person name="Leibrecht L."/>
            <person name="Leray M."/>
            <person name="Zauner S."/>
            <person name="Polzin J."/>
            <person name="Camacho Y."/>
            <person name="Gros O."/>
            <person name="van Gils J.A."/>
            <person name="Eisen J.A."/>
            <person name="Petersen J.M."/>
            <person name="Yuen B."/>
        </authorList>
    </citation>
    <scope>NUCLEOTIDE SEQUENCE</scope>
    <source>
        <strain evidence="3">MAGclacostrist055</strain>
    </source>
</reference>
<feature type="transmembrane region" description="Helical" evidence="2">
    <location>
        <begin position="79"/>
        <end position="99"/>
    </location>
</feature>
<evidence type="ECO:0000256" key="2">
    <source>
        <dbReference type="SAM" id="Phobius"/>
    </source>
</evidence>
<keyword evidence="2" id="KW-0472">Membrane</keyword>
<comment type="caution">
    <text evidence="3">The sequence shown here is derived from an EMBL/GenBank/DDBJ whole genome shotgun (WGS) entry which is preliminary data.</text>
</comment>
<evidence type="ECO:0000313" key="4">
    <source>
        <dbReference type="Proteomes" id="UP000886674"/>
    </source>
</evidence>
<feature type="coiled-coil region" evidence="1">
    <location>
        <begin position="10"/>
        <end position="62"/>
    </location>
</feature>
<accession>A0A9E4TV16</accession>
<sequence>MTETEDTEIKQEIRDRIRNLESELSDIEIERQSRLEALSANREALRSQISRIRETFRRLLHEDKTLAERIRTLFREQGITIVSILTAIGMAISTLVLALTGGVGVGGCTGSKATRQGRG</sequence>
<keyword evidence="1" id="KW-0175">Coiled coil</keyword>
<dbReference type="AlphaFoldDB" id="A0A9E4TV16"/>